<name>A0ABQ3H346_9NEIS</name>
<evidence type="ECO:0000313" key="2">
    <source>
        <dbReference type="Proteomes" id="UP000604737"/>
    </source>
</evidence>
<protein>
    <submittedName>
        <fullName evidence="1">Uncharacterized protein</fullName>
    </submittedName>
</protein>
<keyword evidence="2" id="KW-1185">Reference proteome</keyword>
<dbReference type="EMBL" id="BMYO01000007">
    <property type="protein sequence ID" value="GHD66214.1"/>
    <property type="molecule type" value="Genomic_DNA"/>
</dbReference>
<organism evidence="1 2">
    <name type="scientific">Jeongeupia chitinilytica</name>
    <dbReference type="NCBI Taxonomy" id="1041641"/>
    <lineage>
        <taxon>Bacteria</taxon>
        <taxon>Pseudomonadati</taxon>
        <taxon>Pseudomonadota</taxon>
        <taxon>Betaproteobacteria</taxon>
        <taxon>Neisseriales</taxon>
        <taxon>Chitinibacteraceae</taxon>
        <taxon>Jeongeupia</taxon>
    </lineage>
</organism>
<gene>
    <name evidence="1" type="ORF">GCM10007350_28170</name>
</gene>
<accession>A0ABQ3H346</accession>
<dbReference type="RefSeq" id="WP_189461532.1">
    <property type="nucleotide sequence ID" value="NZ_BMYO01000007.1"/>
</dbReference>
<sequence length="64" mass="7208">MNPTDSKPHIRPLGCVCKTGDICPQGGLWKCLTTKPQMIVVQRNERFPDVAGREAFWYLAGYVN</sequence>
<dbReference type="Proteomes" id="UP000604737">
    <property type="component" value="Unassembled WGS sequence"/>
</dbReference>
<proteinExistence type="predicted"/>
<evidence type="ECO:0000313" key="1">
    <source>
        <dbReference type="EMBL" id="GHD66214.1"/>
    </source>
</evidence>
<reference evidence="2" key="1">
    <citation type="journal article" date="2019" name="Int. J. Syst. Evol. Microbiol.">
        <title>The Global Catalogue of Microorganisms (GCM) 10K type strain sequencing project: providing services to taxonomists for standard genome sequencing and annotation.</title>
        <authorList>
            <consortium name="The Broad Institute Genomics Platform"/>
            <consortium name="The Broad Institute Genome Sequencing Center for Infectious Disease"/>
            <person name="Wu L."/>
            <person name="Ma J."/>
        </authorList>
    </citation>
    <scope>NUCLEOTIDE SEQUENCE [LARGE SCALE GENOMIC DNA]</scope>
    <source>
        <strain evidence="2">KCTC 23701</strain>
    </source>
</reference>
<comment type="caution">
    <text evidence="1">The sequence shown here is derived from an EMBL/GenBank/DDBJ whole genome shotgun (WGS) entry which is preliminary data.</text>
</comment>